<sequence length="416" mass="45948">MHYTAKSRPSHGQVVAKPFIDPRGLRTDGSRGDTKGCGIAQRYYQTSIVAGCDAPLDGKDKPQYGQIGHLAMVPAKAPFRTYAGLSSTLHGQSVRYGEKHEPQLKYSERSDLEAGSAPCTDPWNAVYHSLLLQKDLSSNPNKGAGDEGAVVVPESKQRWLSIKVDMMLVASSSKTRSGSSSTSKIVTLPQKPVETKQGYSDAPVAKQLIQDKEDHNFLHKTSNFQLVLHQFHQIWVKNLKNLYILQNRWLSYWGTCGCALLLALADVLEGFVHTLHKVITKLLDIKLKRLPFWTRFTFGYPRGLRTDGSRGDTKGCGIAQRYYQTSIVAGCDAPLDGKDKPPYGQIGHLAMVPAKAPFRTYAGLSSTLHGQSVRYGEKHESRLKYSERSDLQAGSAPCTDPWTAVYHVPNMLSSAE</sequence>
<accession>A0ABQ7MPT7</accession>
<dbReference type="EMBL" id="JADBGQ010000004">
    <property type="protein sequence ID" value="KAG5400749.1"/>
    <property type="molecule type" value="Genomic_DNA"/>
</dbReference>
<evidence type="ECO:0000313" key="2">
    <source>
        <dbReference type="Proteomes" id="UP000823674"/>
    </source>
</evidence>
<gene>
    <name evidence="1" type="primary">A04g504490.1_BraROA</name>
    <name evidence="1" type="ORF">IGI04_015356</name>
</gene>
<protein>
    <submittedName>
        <fullName evidence="1">Uncharacterized protein</fullName>
    </submittedName>
</protein>
<name>A0ABQ7MPT7_BRACM</name>
<reference evidence="1 2" key="1">
    <citation type="submission" date="2021-03" db="EMBL/GenBank/DDBJ databases">
        <authorList>
            <person name="King G.J."/>
            <person name="Bancroft I."/>
            <person name="Baten A."/>
            <person name="Bloomfield J."/>
            <person name="Borpatragohain P."/>
            <person name="He Z."/>
            <person name="Irish N."/>
            <person name="Irwin J."/>
            <person name="Liu K."/>
            <person name="Mauleon R.P."/>
            <person name="Moore J."/>
            <person name="Morris R."/>
            <person name="Ostergaard L."/>
            <person name="Wang B."/>
            <person name="Wells R."/>
        </authorList>
    </citation>
    <scope>NUCLEOTIDE SEQUENCE [LARGE SCALE GENOMIC DNA]</scope>
    <source>
        <strain evidence="1">R-o-18</strain>
        <tissue evidence="1">Leaf</tissue>
    </source>
</reference>
<organism evidence="1 2">
    <name type="scientific">Brassica rapa subsp. trilocularis</name>
    <dbReference type="NCBI Taxonomy" id="1813537"/>
    <lineage>
        <taxon>Eukaryota</taxon>
        <taxon>Viridiplantae</taxon>
        <taxon>Streptophyta</taxon>
        <taxon>Embryophyta</taxon>
        <taxon>Tracheophyta</taxon>
        <taxon>Spermatophyta</taxon>
        <taxon>Magnoliopsida</taxon>
        <taxon>eudicotyledons</taxon>
        <taxon>Gunneridae</taxon>
        <taxon>Pentapetalae</taxon>
        <taxon>rosids</taxon>
        <taxon>malvids</taxon>
        <taxon>Brassicales</taxon>
        <taxon>Brassicaceae</taxon>
        <taxon>Brassiceae</taxon>
        <taxon>Brassica</taxon>
    </lineage>
</organism>
<comment type="caution">
    <text evidence="1">The sequence shown here is derived from an EMBL/GenBank/DDBJ whole genome shotgun (WGS) entry which is preliminary data.</text>
</comment>
<keyword evidence="2" id="KW-1185">Reference proteome</keyword>
<dbReference type="Proteomes" id="UP000823674">
    <property type="component" value="Chromosome A04"/>
</dbReference>
<evidence type="ECO:0000313" key="1">
    <source>
        <dbReference type="EMBL" id="KAG5400749.1"/>
    </source>
</evidence>
<proteinExistence type="predicted"/>